<evidence type="ECO:0000313" key="3">
    <source>
        <dbReference type="Proteomes" id="UP000288227"/>
    </source>
</evidence>
<organism evidence="2 3">
    <name type="scientific">Chryseotalea sanaruensis</name>
    <dbReference type="NCBI Taxonomy" id="2482724"/>
    <lineage>
        <taxon>Bacteria</taxon>
        <taxon>Pseudomonadati</taxon>
        <taxon>Bacteroidota</taxon>
        <taxon>Cytophagia</taxon>
        <taxon>Cytophagales</taxon>
        <taxon>Chryseotaleaceae</taxon>
        <taxon>Chryseotalea</taxon>
    </lineage>
</organism>
<gene>
    <name evidence="2" type="ORF">SanaruYs_26530</name>
</gene>
<keyword evidence="1" id="KW-0812">Transmembrane</keyword>
<protein>
    <recommendedName>
        <fullName evidence="4">Phage holin family protein</fullName>
    </recommendedName>
</protein>
<dbReference type="RefSeq" id="WP_127123075.1">
    <property type="nucleotide sequence ID" value="NZ_BHXQ01000005.1"/>
</dbReference>
<name>A0A401UBY5_9BACT</name>
<dbReference type="AlphaFoldDB" id="A0A401UBY5"/>
<dbReference type="OrthoDB" id="983060at2"/>
<evidence type="ECO:0008006" key="4">
    <source>
        <dbReference type="Google" id="ProtNLM"/>
    </source>
</evidence>
<keyword evidence="1" id="KW-1133">Transmembrane helix</keyword>
<dbReference type="Proteomes" id="UP000288227">
    <property type="component" value="Unassembled WGS sequence"/>
</dbReference>
<accession>A0A401UBY5</accession>
<evidence type="ECO:0000313" key="2">
    <source>
        <dbReference type="EMBL" id="GCC52416.1"/>
    </source>
</evidence>
<sequence>MWKESILKLLKLDGLVANLTGYVETRVELMKLEIKEEIAKSLAKLSVLVIVIASLSLFVLFFSVSIALLIGEYLGFFEGFLIVSGFYFLIAVLVLLMRKSLSETMEKKLMEKIKE</sequence>
<keyword evidence="1" id="KW-0472">Membrane</keyword>
<proteinExistence type="predicted"/>
<dbReference type="EMBL" id="BHXQ01000005">
    <property type="protein sequence ID" value="GCC52416.1"/>
    <property type="molecule type" value="Genomic_DNA"/>
</dbReference>
<dbReference type="InterPro" id="IPR009937">
    <property type="entry name" value="Phage_holin_3_6"/>
</dbReference>
<dbReference type="Pfam" id="PF07332">
    <property type="entry name" value="Phage_holin_3_6"/>
    <property type="match status" value="1"/>
</dbReference>
<feature type="transmembrane region" description="Helical" evidence="1">
    <location>
        <begin position="76"/>
        <end position="97"/>
    </location>
</feature>
<reference evidence="2 3" key="1">
    <citation type="submission" date="2018-11" db="EMBL/GenBank/DDBJ databases">
        <title>Chryseotalea sanarue gen. nov., sp., nov., a member of the family Cytophagaceae, isolated from a brackish lake in Hamamatsu Japan.</title>
        <authorList>
            <person name="Maejima Y."/>
            <person name="Iino T."/>
            <person name="Muraguchi Y."/>
            <person name="Fukuda K."/>
            <person name="Ohkuma M."/>
            <person name="Moriuchi R."/>
            <person name="Dohra H."/>
            <person name="Kimbara K."/>
            <person name="Shintani M."/>
        </authorList>
    </citation>
    <scope>NUCLEOTIDE SEQUENCE [LARGE SCALE GENOMIC DNA]</scope>
    <source>
        <strain evidence="2 3">Ys</strain>
    </source>
</reference>
<comment type="caution">
    <text evidence="2">The sequence shown here is derived from an EMBL/GenBank/DDBJ whole genome shotgun (WGS) entry which is preliminary data.</text>
</comment>
<evidence type="ECO:0000256" key="1">
    <source>
        <dbReference type="SAM" id="Phobius"/>
    </source>
</evidence>
<feature type="transmembrane region" description="Helical" evidence="1">
    <location>
        <begin position="45"/>
        <end position="70"/>
    </location>
</feature>
<keyword evidence="3" id="KW-1185">Reference proteome</keyword>